<reference evidence="3" key="1">
    <citation type="journal article" date="2019" name="Int. J. Syst. Evol. Microbiol.">
        <title>The Global Catalogue of Microorganisms (GCM) 10K type strain sequencing project: providing services to taxonomists for standard genome sequencing and annotation.</title>
        <authorList>
            <consortium name="The Broad Institute Genomics Platform"/>
            <consortium name="The Broad Institute Genome Sequencing Center for Infectious Disease"/>
            <person name="Wu L."/>
            <person name="Ma J."/>
        </authorList>
    </citation>
    <scope>NUCLEOTIDE SEQUENCE [LARGE SCALE GENOMIC DNA]</scope>
    <source>
        <strain evidence="3">CCUG 42722</strain>
    </source>
</reference>
<accession>A0ABV9H951</accession>
<feature type="region of interest" description="Disordered" evidence="1">
    <location>
        <begin position="591"/>
        <end position="623"/>
    </location>
</feature>
<dbReference type="Proteomes" id="UP001596011">
    <property type="component" value="Unassembled WGS sequence"/>
</dbReference>
<keyword evidence="2" id="KW-0378">Hydrolase</keyword>
<keyword evidence="3" id="KW-1185">Reference proteome</keyword>
<dbReference type="InterPro" id="IPR003615">
    <property type="entry name" value="HNH_nuc"/>
</dbReference>
<sequence length="623" mass="66350">MSGERCDDGGHGALRYDAFLAGGSRAGDDEAVPDDAPFDDVTPLDDVLPAWDADASAALDGPPGGPPPDWPPDVVPIVLWPVETLRTALSGAPGVQVARVVAEVTDLENGLLGDLSDDALGDLVMALGRLQSWSAGLQARVVAERAARETHPLAHSSLVGQVTSELVVTEPEAVEVVVRAESGTQHPTVIQALVAGRIDVRKAHTLLRSAAQLTVTERAEAIQRYLPLAPRRTWRWLRNKMLAFAKNRHGAAQTAKAETARRSVQVDRAENDMGWLSAYLPATDAAAVWGVIDDMAHQLRHTTGEDRTLGQLRADSLTGIITGRILPADRLTDTDTDTTGAAGSSSGDTNAAGLGTAASDATDVPVCTCGGKTPVQQIVVQQIVRPVRITPTRPVVRVTIPATALLGLDDAPGYLAGFGPIPAETARIIAQDATWQRLLTDPVTGILTDYSTTTYQPGKVLRAAIEARDETCTFGWCDTAASRCDLDHIRPFDHQHQNRSTGTGTGTGNAPGQTRAQNLHALCRKHHLLKTHAGWGVVRDPATGVTTWTTPTGRTQTRPPTVLDTHIEIDDIDPDTSHDLTLRALTGQRLPRAYTTTEPGTVPNQSTDSTHATAETQPDEPPF</sequence>
<protein>
    <submittedName>
        <fullName evidence="2">HNH endonuclease</fullName>
    </submittedName>
</protein>
<dbReference type="CDD" id="cd00085">
    <property type="entry name" value="HNHc"/>
    <property type="match status" value="1"/>
</dbReference>
<evidence type="ECO:0000313" key="2">
    <source>
        <dbReference type="EMBL" id="MFC4626879.1"/>
    </source>
</evidence>
<keyword evidence="2" id="KW-0540">Nuclease</keyword>
<dbReference type="EMBL" id="JBHSFI010000001">
    <property type="protein sequence ID" value="MFC4626879.1"/>
    <property type="molecule type" value="Genomic_DNA"/>
</dbReference>
<evidence type="ECO:0000313" key="3">
    <source>
        <dbReference type="Proteomes" id="UP001596011"/>
    </source>
</evidence>
<dbReference type="GO" id="GO:0004519">
    <property type="term" value="F:endonuclease activity"/>
    <property type="evidence" value="ECO:0007669"/>
    <property type="project" value="UniProtKB-KW"/>
</dbReference>
<feature type="compositionally biased region" description="Polar residues" evidence="1">
    <location>
        <begin position="594"/>
        <end position="616"/>
    </location>
</feature>
<feature type="region of interest" description="Disordered" evidence="1">
    <location>
        <begin position="331"/>
        <end position="351"/>
    </location>
</feature>
<keyword evidence="2" id="KW-0255">Endonuclease</keyword>
<dbReference type="RefSeq" id="WP_377131414.1">
    <property type="nucleotide sequence ID" value="NZ_JBHSFI010000001.1"/>
</dbReference>
<feature type="compositionally biased region" description="Low complexity" evidence="1">
    <location>
        <begin position="337"/>
        <end position="351"/>
    </location>
</feature>
<proteinExistence type="predicted"/>
<organism evidence="2 3">
    <name type="scientific">Promicromonospora alba</name>
    <dbReference type="NCBI Taxonomy" id="1616110"/>
    <lineage>
        <taxon>Bacteria</taxon>
        <taxon>Bacillati</taxon>
        <taxon>Actinomycetota</taxon>
        <taxon>Actinomycetes</taxon>
        <taxon>Micrococcales</taxon>
        <taxon>Promicromonosporaceae</taxon>
        <taxon>Promicromonospora</taxon>
    </lineage>
</organism>
<gene>
    <name evidence="2" type="ORF">ACFO6V_01455</name>
</gene>
<name>A0ABV9H951_9MICO</name>
<feature type="region of interest" description="Disordered" evidence="1">
    <location>
        <begin position="493"/>
        <end position="514"/>
    </location>
</feature>
<comment type="caution">
    <text evidence="2">The sequence shown here is derived from an EMBL/GenBank/DDBJ whole genome shotgun (WGS) entry which is preliminary data.</text>
</comment>
<evidence type="ECO:0000256" key="1">
    <source>
        <dbReference type="SAM" id="MobiDB-lite"/>
    </source>
</evidence>